<evidence type="ECO:0000313" key="1">
    <source>
        <dbReference type="EMBL" id="MDW8802690.1"/>
    </source>
</evidence>
<evidence type="ECO:0008006" key="3">
    <source>
        <dbReference type="Google" id="ProtNLM"/>
    </source>
</evidence>
<name>A0ABU4JX18_9CLOT</name>
<dbReference type="RefSeq" id="WP_318798980.1">
    <property type="nucleotide sequence ID" value="NZ_JARUJP010000026.1"/>
</dbReference>
<accession>A0ABU4JX18</accession>
<reference evidence="1 2" key="1">
    <citation type="submission" date="2023-04" db="EMBL/GenBank/DDBJ databases">
        <title>Clostridium tannerae sp. nov., isolated from the fecal material of an alpaca.</title>
        <authorList>
            <person name="Miller S."/>
            <person name="Hendry M."/>
            <person name="King J."/>
            <person name="Sankaranarayanan K."/>
            <person name="Lawson P.A."/>
        </authorList>
    </citation>
    <scope>NUCLEOTIDE SEQUENCE [LARGE SCALE GENOMIC DNA]</scope>
    <source>
        <strain evidence="1 2">A1-XYC3</strain>
    </source>
</reference>
<protein>
    <recommendedName>
        <fullName evidence="3">Proteinase inhibitor</fullName>
    </recommendedName>
</protein>
<gene>
    <name evidence="1" type="ORF">P8V03_16195</name>
</gene>
<proteinExistence type="predicted"/>
<dbReference type="EMBL" id="JARUJP010000026">
    <property type="protein sequence ID" value="MDW8802690.1"/>
    <property type="molecule type" value="Genomic_DNA"/>
</dbReference>
<keyword evidence="2" id="KW-1185">Reference proteome</keyword>
<evidence type="ECO:0000313" key="2">
    <source>
        <dbReference type="Proteomes" id="UP001281656"/>
    </source>
</evidence>
<sequence length="158" mass="18062">MKKYFTVATIVVLVSVLFWPRLTKKHIPLSPPEIRVTYNQSKIETIKNEYTWCDKPNGGATHMGDNPLDLTKNLKTVSVKKGEEIKFDFDTSWKQPNKTAVDLVVAGKDGPLYPNLVKQVVNKNSFNAPVENGEYTYSIFGWWEEGRSVTYVFKINVM</sequence>
<comment type="caution">
    <text evidence="1">The sequence shown here is derived from an EMBL/GenBank/DDBJ whole genome shotgun (WGS) entry which is preliminary data.</text>
</comment>
<dbReference type="Proteomes" id="UP001281656">
    <property type="component" value="Unassembled WGS sequence"/>
</dbReference>
<organism evidence="1 2">
    <name type="scientific">Clostridium tanneri</name>
    <dbReference type="NCBI Taxonomy" id="3037988"/>
    <lineage>
        <taxon>Bacteria</taxon>
        <taxon>Bacillati</taxon>
        <taxon>Bacillota</taxon>
        <taxon>Clostridia</taxon>
        <taxon>Eubacteriales</taxon>
        <taxon>Clostridiaceae</taxon>
        <taxon>Clostridium</taxon>
    </lineage>
</organism>